<evidence type="ECO:0000256" key="1">
    <source>
        <dbReference type="ARBA" id="ARBA00004123"/>
    </source>
</evidence>
<evidence type="ECO:0000256" key="4">
    <source>
        <dbReference type="ARBA" id="ARBA00023163"/>
    </source>
</evidence>
<organism evidence="9 10">
    <name type="scientific">Cinchona calisaya</name>
    <dbReference type="NCBI Taxonomy" id="153742"/>
    <lineage>
        <taxon>Eukaryota</taxon>
        <taxon>Viridiplantae</taxon>
        <taxon>Streptophyta</taxon>
        <taxon>Embryophyta</taxon>
        <taxon>Tracheophyta</taxon>
        <taxon>Spermatophyta</taxon>
        <taxon>Magnoliopsida</taxon>
        <taxon>eudicotyledons</taxon>
        <taxon>Gunneridae</taxon>
        <taxon>Pentapetalae</taxon>
        <taxon>asterids</taxon>
        <taxon>lamiids</taxon>
        <taxon>Gentianales</taxon>
        <taxon>Rubiaceae</taxon>
        <taxon>Cinchonoideae</taxon>
        <taxon>Cinchoneae</taxon>
        <taxon>Cinchona</taxon>
    </lineage>
</organism>
<dbReference type="AlphaFoldDB" id="A0ABD3A9L1"/>
<protein>
    <recommendedName>
        <fullName evidence="8">BHLH domain-containing protein</fullName>
    </recommendedName>
</protein>
<keyword evidence="6" id="KW-0175">Coiled coil</keyword>
<dbReference type="GO" id="GO:0005634">
    <property type="term" value="C:nucleus"/>
    <property type="evidence" value="ECO:0007669"/>
    <property type="project" value="UniProtKB-SubCell"/>
</dbReference>
<evidence type="ECO:0000259" key="8">
    <source>
        <dbReference type="PROSITE" id="PS50888"/>
    </source>
</evidence>
<dbReference type="GO" id="GO:0003677">
    <property type="term" value="F:DNA binding"/>
    <property type="evidence" value="ECO:0007669"/>
    <property type="project" value="UniProtKB-KW"/>
</dbReference>
<dbReference type="PANTHER" id="PTHR47001:SF1">
    <property type="entry name" value="TRANSCRIPTION FACTOR BHLH11"/>
    <property type="match status" value="1"/>
</dbReference>
<dbReference type="InterPro" id="IPR011598">
    <property type="entry name" value="bHLH_dom"/>
</dbReference>
<dbReference type="Proteomes" id="UP001630127">
    <property type="component" value="Unassembled WGS sequence"/>
</dbReference>
<feature type="region of interest" description="Disordered" evidence="7">
    <location>
        <begin position="1"/>
        <end position="25"/>
    </location>
</feature>
<dbReference type="Pfam" id="PF23177">
    <property type="entry name" value="bHLH_IRO3"/>
    <property type="match status" value="1"/>
</dbReference>
<dbReference type="PROSITE" id="PS50888">
    <property type="entry name" value="BHLH"/>
    <property type="match status" value="1"/>
</dbReference>
<dbReference type="InterPro" id="IPR057075">
    <property type="entry name" value="bHLH_IRO3"/>
</dbReference>
<evidence type="ECO:0000256" key="5">
    <source>
        <dbReference type="ARBA" id="ARBA00023242"/>
    </source>
</evidence>
<keyword evidence="3" id="KW-0238">DNA-binding</keyword>
<dbReference type="SUPFAM" id="SSF47459">
    <property type="entry name" value="HLH, helix-loop-helix DNA-binding domain"/>
    <property type="match status" value="1"/>
</dbReference>
<evidence type="ECO:0000256" key="6">
    <source>
        <dbReference type="SAM" id="Coils"/>
    </source>
</evidence>
<keyword evidence="4" id="KW-0804">Transcription</keyword>
<evidence type="ECO:0000313" key="10">
    <source>
        <dbReference type="Proteomes" id="UP001630127"/>
    </source>
</evidence>
<evidence type="ECO:0000256" key="7">
    <source>
        <dbReference type="SAM" id="MobiDB-lite"/>
    </source>
</evidence>
<feature type="coiled-coil region" evidence="6">
    <location>
        <begin position="103"/>
        <end position="130"/>
    </location>
</feature>
<dbReference type="Gene3D" id="4.10.280.10">
    <property type="entry name" value="Helix-loop-helix DNA-binding domain"/>
    <property type="match status" value="1"/>
</dbReference>
<comment type="subcellular location">
    <subcellularLocation>
        <location evidence="1">Nucleus</location>
    </subcellularLocation>
</comment>
<keyword evidence="10" id="KW-1185">Reference proteome</keyword>
<sequence length="140" mass="15781">MDQEKKSEKLYQSANLNPIPKCSDHSLETAETDSLLELTLGIQPYNSGSKRRLQDDIDANNAIVARKIQKADREKLRRDKLNEHFQELGYVLDGHKNDKAIIVTDAIRALKDLTSEVSRLQSEHAALHQESNEETSAGNN</sequence>
<dbReference type="PANTHER" id="PTHR47001">
    <property type="entry name" value="TRANSCRIPTION FACTOR BHLH121"/>
    <property type="match status" value="1"/>
</dbReference>
<dbReference type="InterPro" id="IPR036638">
    <property type="entry name" value="HLH_DNA-bd_sf"/>
</dbReference>
<accession>A0ABD3A9L1</accession>
<comment type="caution">
    <text evidence="9">The sequence shown here is derived from an EMBL/GenBank/DDBJ whole genome shotgun (WGS) entry which is preliminary data.</text>
</comment>
<feature type="domain" description="BHLH" evidence="8">
    <location>
        <begin position="65"/>
        <end position="113"/>
    </location>
</feature>
<keyword evidence="5" id="KW-0539">Nucleus</keyword>
<name>A0ABD3A9L1_9GENT</name>
<evidence type="ECO:0000256" key="3">
    <source>
        <dbReference type="ARBA" id="ARBA00023125"/>
    </source>
</evidence>
<reference evidence="9 10" key="1">
    <citation type="submission" date="2024-11" db="EMBL/GenBank/DDBJ databases">
        <title>A near-complete genome assembly of Cinchona calisaya.</title>
        <authorList>
            <person name="Lian D.C."/>
            <person name="Zhao X.W."/>
            <person name="Wei L."/>
        </authorList>
    </citation>
    <scope>NUCLEOTIDE SEQUENCE [LARGE SCALE GENOMIC DNA]</scope>
    <source>
        <tissue evidence="9">Nenye</tissue>
    </source>
</reference>
<gene>
    <name evidence="9" type="ORF">ACH5RR_011871</name>
</gene>
<proteinExistence type="predicted"/>
<dbReference type="SMART" id="SM00353">
    <property type="entry name" value="HLH"/>
    <property type="match status" value="1"/>
</dbReference>
<evidence type="ECO:0000313" key="9">
    <source>
        <dbReference type="EMBL" id="KAL3527215.1"/>
    </source>
</evidence>
<dbReference type="InterPro" id="IPR044579">
    <property type="entry name" value="bHLH11/121"/>
</dbReference>
<keyword evidence="2" id="KW-0805">Transcription regulation</keyword>
<evidence type="ECO:0000256" key="2">
    <source>
        <dbReference type="ARBA" id="ARBA00023015"/>
    </source>
</evidence>
<dbReference type="EMBL" id="JBJUIK010000005">
    <property type="protein sequence ID" value="KAL3527215.1"/>
    <property type="molecule type" value="Genomic_DNA"/>
</dbReference>